<dbReference type="Proteomes" id="UP000824133">
    <property type="component" value="Unassembled WGS sequence"/>
</dbReference>
<feature type="domain" description="RNA-binding S4" evidence="6">
    <location>
        <begin position="13"/>
        <end position="74"/>
    </location>
</feature>
<keyword evidence="3 5" id="KW-0413">Isomerase</keyword>
<dbReference type="Gene3D" id="3.30.2350.10">
    <property type="entry name" value="Pseudouridine synthase"/>
    <property type="match status" value="1"/>
</dbReference>
<dbReference type="GO" id="GO:0003723">
    <property type="term" value="F:RNA binding"/>
    <property type="evidence" value="ECO:0007669"/>
    <property type="project" value="UniProtKB-KW"/>
</dbReference>
<dbReference type="SUPFAM" id="SSF55120">
    <property type="entry name" value="Pseudouridine synthase"/>
    <property type="match status" value="1"/>
</dbReference>
<dbReference type="NCBIfam" id="TIGR00093">
    <property type="entry name" value="pseudouridine synthase"/>
    <property type="match status" value="1"/>
</dbReference>
<dbReference type="EMBL" id="DXCP01000056">
    <property type="protein sequence ID" value="HIY80304.1"/>
    <property type="molecule type" value="Genomic_DNA"/>
</dbReference>
<dbReference type="InterPro" id="IPR006145">
    <property type="entry name" value="PsdUridine_synth_RsuA/RluA"/>
</dbReference>
<dbReference type="Pfam" id="PF01479">
    <property type="entry name" value="S4"/>
    <property type="match status" value="1"/>
</dbReference>
<dbReference type="FunFam" id="3.10.290.10:FF:000003">
    <property type="entry name" value="Pseudouridine synthase"/>
    <property type="match status" value="1"/>
</dbReference>
<dbReference type="PROSITE" id="PS50889">
    <property type="entry name" value="S4"/>
    <property type="match status" value="1"/>
</dbReference>
<accession>A0A9D1ZCH2</accession>
<proteinExistence type="inferred from homology"/>
<dbReference type="GO" id="GO:0000455">
    <property type="term" value="P:enzyme-directed rRNA pseudouridine synthesis"/>
    <property type="evidence" value="ECO:0007669"/>
    <property type="project" value="UniProtKB-ARBA"/>
</dbReference>
<evidence type="ECO:0000259" key="6">
    <source>
        <dbReference type="SMART" id="SM00363"/>
    </source>
</evidence>
<reference evidence="7" key="1">
    <citation type="journal article" date="2021" name="PeerJ">
        <title>Extensive microbial diversity within the chicken gut microbiome revealed by metagenomics and culture.</title>
        <authorList>
            <person name="Gilroy R."/>
            <person name="Ravi A."/>
            <person name="Getino M."/>
            <person name="Pursley I."/>
            <person name="Horton D.L."/>
            <person name="Alikhan N.F."/>
            <person name="Baker D."/>
            <person name="Gharbi K."/>
            <person name="Hall N."/>
            <person name="Watson M."/>
            <person name="Adriaenssens E.M."/>
            <person name="Foster-Nyarko E."/>
            <person name="Jarju S."/>
            <person name="Secka A."/>
            <person name="Antonio M."/>
            <person name="Oren A."/>
            <person name="Chaudhuri R.R."/>
            <person name="La Ragione R."/>
            <person name="Hildebrand F."/>
            <person name="Pallen M.J."/>
        </authorList>
    </citation>
    <scope>NUCLEOTIDE SEQUENCE</scope>
    <source>
        <strain evidence="7">ChiHjej10B9-743</strain>
    </source>
</reference>
<evidence type="ECO:0000256" key="1">
    <source>
        <dbReference type="ARBA" id="ARBA00000073"/>
    </source>
</evidence>
<evidence type="ECO:0000256" key="5">
    <source>
        <dbReference type="RuleBase" id="RU003887"/>
    </source>
</evidence>
<dbReference type="AlphaFoldDB" id="A0A9D1ZCH2"/>
<evidence type="ECO:0000256" key="3">
    <source>
        <dbReference type="ARBA" id="ARBA00023235"/>
    </source>
</evidence>
<dbReference type="PANTHER" id="PTHR47683:SF2">
    <property type="entry name" value="RNA-BINDING S4 DOMAIN-CONTAINING PROTEIN"/>
    <property type="match status" value="1"/>
</dbReference>
<dbReference type="PROSITE" id="PS01149">
    <property type="entry name" value="PSI_RSU"/>
    <property type="match status" value="1"/>
</dbReference>
<dbReference type="InterPro" id="IPR036986">
    <property type="entry name" value="S4_RNA-bd_sf"/>
</dbReference>
<dbReference type="GO" id="GO:0120159">
    <property type="term" value="F:rRNA pseudouridine synthase activity"/>
    <property type="evidence" value="ECO:0007669"/>
    <property type="project" value="UniProtKB-ARBA"/>
</dbReference>
<evidence type="ECO:0000256" key="2">
    <source>
        <dbReference type="ARBA" id="ARBA00008348"/>
    </source>
</evidence>
<evidence type="ECO:0000256" key="4">
    <source>
        <dbReference type="PROSITE-ProRule" id="PRU00182"/>
    </source>
</evidence>
<comment type="catalytic activity">
    <reaction evidence="1">
        <text>a uridine in RNA = a pseudouridine in RNA</text>
        <dbReference type="Rhea" id="RHEA:48348"/>
        <dbReference type="Rhea" id="RHEA-COMP:12068"/>
        <dbReference type="Rhea" id="RHEA-COMP:12069"/>
        <dbReference type="ChEBI" id="CHEBI:65314"/>
        <dbReference type="ChEBI" id="CHEBI:65315"/>
    </reaction>
</comment>
<protein>
    <recommendedName>
        <fullName evidence="5">Pseudouridine synthase</fullName>
        <ecNumber evidence="5">5.4.99.-</ecNumber>
    </recommendedName>
</protein>
<dbReference type="InterPro" id="IPR020103">
    <property type="entry name" value="PsdUridine_synth_cat_dom_sf"/>
</dbReference>
<dbReference type="Gene3D" id="3.10.290.10">
    <property type="entry name" value="RNA-binding S4 domain"/>
    <property type="match status" value="1"/>
</dbReference>
<dbReference type="PANTHER" id="PTHR47683">
    <property type="entry name" value="PSEUDOURIDINE SYNTHASE FAMILY PROTEIN-RELATED"/>
    <property type="match status" value="1"/>
</dbReference>
<dbReference type="SUPFAM" id="SSF55174">
    <property type="entry name" value="Alpha-L RNA-binding motif"/>
    <property type="match status" value="1"/>
</dbReference>
<evidence type="ECO:0000313" key="7">
    <source>
        <dbReference type="EMBL" id="HIY80304.1"/>
    </source>
</evidence>
<reference evidence="7" key="2">
    <citation type="submission" date="2021-04" db="EMBL/GenBank/DDBJ databases">
        <authorList>
            <person name="Gilroy R."/>
        </authorList>
    </citation>
    <scope>NUCLEOTIDE SEQUENCE</scope>
    <source>
        <strain evidence="7">ChiHjej10B9-743</strain>
    </source>
</reference>
<dbReference type="InterPro" id="IPR000748">
    <property type="entry name" value="PsdUridine_synth_RsuA/RluB/E/F"/>
</dbReference>
<comment type="caution">
    <text evidence="7">The sequence shown here is derived from an EMBL/GenBank/DDBJ whole genome shotgun (WGS) entry which is preliminary data.</text>
</comment>
<name>A0A9D1ZCH2_9ACTN</name>
<dbReference type="Pfam" id="PF00849">
    <property type="entry name" value="PseudoU_synth_2"/>
    <property type="match status" value="1"/>
</dbReference>
<organism evidence="7 8">
    <name type="scientific">Candidatus Olsenella excrementavium</name>
    <dbReference type="NCBI Taxonomy" id="2838709"/>
    <lineage>
        <taxon>Bacteria</taxon>
        <taxon>Bacillati</taxon>
        <taxon>Actinomycetota</taxon>
        <taxon>Coriobacteriia</taxon>
        <taxon>Coriobacteriales</taxon>
        <taxon>Atopobiaceae</taxon>
        <taxon>Olsenella</taxon>
    </lineage>
</organism>
<dbReference type="SMART" id="SM00363">
    <property type="entry name" value="S4"/>
    <property type="match status" value="1"/>
</dbReference>
<evidence type="ECO:0000313" key="8">
    <source>
        <dbReference type="Proteomes" id="UP000824133"/>
    </source>
</evidence>
<dbReference type="InterPro" id="IPR050343">
    <property type="entry name" value="RsuA_PseudoU_synthase"/>
</dbReference>
<keyword evidence="4" id="KW-0694">RNA-binding</keyword>
<gene>
    <name evidence="7" type="ORF">IAA42_07720</name>
</gene>
<sequence>MSDPIRESGVYPMRLQRFLARAGVASRRGSERLMTAGRVRVNGIVVSELGSKVDPERDVVTVDGVVCRLEERPASIMLYKPAGYVTTMSDPYERHTVAELVPTGDYPGLFPVGRLDLDTTGLLLFTTDGDLGQALLHPSRHVEKHYVALVSGTPSERDLDRLRRGIMLDDGPASPARARLIGPDEKLFSVVAPHGAGRTGGGEPNAVVGLTIHEGRKHQVKKMLFAVGHRVLALHRDSFGPLRLTGLREGAWRELTERERAALDTLCTRTRSDHDRSH</sequence>
<dbReference type="EC" id="5.4.99.-" evidence="5"/>
<dbReference type="InterPro" id="IPR002942">
    <property type="entry name" value="S4_RNA-bd"/>
</dbReference>
<dbReference type="InterPro" id="IPR018496">
    <property type="entry name" value="PsdUridine_synth_RsuA/RluB_CS"/>
</dbReference>
<comment type="similarity">
    <text evidence="2 5">Belongs to the pseudouridine synthase RsuA family.</text>
</comment>
<dbReference type="CDD" id="cd00165">
    <property type="entry name" value="S4"/>
    <property type="match status" value="1"/>
</dbReference>
<dbReference type="CDD" id="cd02870">
    <property type="entry name" value="PseudoU_synth_RsuA_like"/>
    <property type="match status" value="1"/>
</dbReference>